<dbReference type="AlphaFoldDB" id="A0A0V8QFY6"/>
<dbReference type="SUPFAM" id="SSF53756">
    <property type="entry name" value="UDP-Glycosyltransferase/glycogen phosphorylase"/>
    <property type="match status" value="1"/>
</dbReference>
<protein>
    <submittedName>
        <fullName evidence="2">Glycosyl transferase family 1</fullName>
    </submittedName>
</protein>
<evidence type="ECO:0000259" key="1">
    <source>
        <dbReference type="Pfam" id="PF11997"/>
    </source>
</evidence>
<feature type="domain" description="DUF3492" evidence="1">
    <location>
        <begin position="1"/>
        <end position="258"/>
    </location>
</feature>
<sequence length="467" mass="53850">MKVCLIVEGAYPYVTGGVSSWVQQLLLSMPDVEFVIQAIAAMADSRQQFKYKIPPNVTQIQEVYLLSDDYVNNRVQKKIRLTGEEYDAFESLIFGENPDWNIIIRFFAEKEVSLNALLSGKDFFRMTRNYYNENYKRVIFSDFLWTMRSLFLPLFTILKSRVEKADLYHSVSNGYAGIWGSLQKCMTDTPFLMTEHGLYIREREEEIIKADWVNGIYKELWIDQFKKIGRCCYDFSDRVISLFEDARKLQIEMGCMPEKTLVIPNGVNYKNFADIPQKDAEDSWINVGAVLRVTPIKDVKTLLAAFAIAKEKEPRLKLWIMGGMEEAKQYAEECRTMVLDMQIQDVVFTGAIHVKEYIGKMDFMILTSLSEGQPLSILEGFAAKKPYIATNVGNCRGLIQGEQDNYGSAGYIVPVMGVKEIARAILKLAEDKHGRERMGAIGYQRVCEYYEEAEVFKRYHQLYKDMI</sequence>
<evidence type="ECO:0000313" key="3">
    <source>
        <dbReference type="Proteomes" id="UP000054874"/>
    </source>
</evidence>
<organism evidence="2 3">
    <name type="scientific">Acetivibrio ethanolgignens</name>
    <dbReference type="NCBI Taxonomy" id="290052"/>
    <lineage>
        <taxon>Bacteria</taxon>
        <taxon>Bacillati</taxon>
        <taxon>Bacillota</taxon>
        <taxon>Clostridia</taxon>
        <taxon>Eubacteriales</taxon>
        <taxon>Oscillospiraceae</taxon>
        <taxon>Acetivibrio</taxon>
    </lineage>
</organism>
<dbReference type="GO" id="GO:0016740">
    <property type="term" value="F:transferase activity"/>
    <property type="evidence" value="ECO:0007669"/>
    <property type="project" value="UniProtKB-KW"/>
</dbReference>
<dbReference type="RefSeq" id="WP_058352279.1">
    <property type="nucleotide sequence ID" value="NZ_CABMMD010000124.1"/>
</dbReference>
<comment type="caution">
    <text evidence="2">The sequence shown here is derived from an EMBL/GenBank/DDBJ whole genome shotgun (WGS) entry which is preliminary data.</text>
</comment>
<keyword evidence="3" id="KW-1185">Reference proteome</keyword>
<reference evidence="2 3" key="1">
    <citation type="submission" date="2015-11" db="EMBL/GenBank/DDBJ databases">
        <title>Butyribacter intestini gen. nov., sp. nov., a butyric acid-producing bacterium of the family Lachnospiraceae isolated from the human faeces.</title>
        <authorList>
            <person name="Zou Y."/>
            <person name="Xue W."/>
            <person name="Luo G."/>
            <person name="Lv M."/>
        </authorList>
    </citation>
    <scope>NUCLEOTIDE SEQUENCE [LARGE SCALE GENOMIC DNA]</scope>
    <source>
        <strain evidence="2 3">ACET-33324</strain>
    </source>
</reference>
<dbReference type="OrthoDB" id="9772485at2"/>
<dbReference type="PANTHER" id="PTHR12526:SF608">
    <property type="entry name" value="PELF"/>
    <property type="match status" value="1"/>
</dbReference>
<proteinExistence type="predicted"/>
<dbReference type="Pfam" id="PF13692">
    <property type="entry name" value="Glyco_trans_1_4"/>
    <property type="match status" value="1"/>
</dbReference>
<evidence type="ECO:0000313" key="2">
    <source>
        <dbReference type="EMBL" id="KSV59471.1"/>
    </source>
</evidence>
<dbReference type="InterPro" id="IPR022622">
    <property type="entry name" value="DUF3492"/>
</dbReference>
<dbReference type="Gene3D" id="3.40.50.2000">
    <property type="entry name" value="Glycogen Phosphorylase B"/>
    <property type="match status" value="2"/>
</dbReference>
<name>A0A0V8QFY6_9FIRM</name>
<dbReference type="Pfam" id="PF11997">
    <property type="entry name" value="DUF3492"/>
    <property type="match status" value="1"/>
</dbReference>
<accession>A0A0V8QFY6</accession>
<dbReference type="Proteomes" id="UP000054874">
    <property type="component" value="Unassembled WGS sequence"/>
</dbReference>
<dbReference type="InterPro" id="IPR047691">
    <property type="entry name" value="PelF-like"/>
</dbReference>
<keyword evidence="2" id="KW-0808">Transferase</keyword>
<dbReference type="NCBIfam" id="NF038011">
    <property type="entry name" value="PelF"/>
    <property type="match status" value="1"/>
</dbReference>
<dbReference type="STRING" id="290052.ASU35_08625"/>
<dbReference type="PANTHER" id="PTHR12526">
    <property type="entry name" value="GLYCOSYLTRANSFERASE"/>
    <property type="match status" value="1"/>
</dbReference>
<dbReference type="EMBL" id="LNAM01000124">
    <property type="protein sequence ID" value="KSV59471.1"/>
    <property type="molecule type" value="Genomic_DNA"/>
</dbReference>
<gene>
    <name evidence="2" type="ORF">ASU35_08625</name>
</gene>